<keyword evidence="6" id="KW-0804">Transcription</keyword>
<evidence type="ECO:0000313" key="9">
    <source>
        <dbReference type="Proteomes" id="UP000184932"/>
    </source>
</evidence>
<dbReference type="InterPro" id="IPR036388">
    <property type="entry name" value="WH-like_DNA-bd_sf"/>
</dbReference>
<keyword evidence="7" id="KW-0479">Metal-binding</keyword>
<dbReference type="Gene3D" id="1.10.10.10">
    <property type="entry name" value="Winged helix-like DNA-binding domain superfamily/Winged helix DNA-binding domain"/>
    <property type="match status" value="1"/>
</dbReference>
<dbReference type="GO" id="GO:0003700">
    <property type="term" value="F:DNA-binding transcription factor activity"/>
    <property type="evidence" value="ECO:0007669"/>
    <property type="project" value="InterPro"/>
</dbReference>
<proteinExistence type="inferred from homology"/>
<feature type="binding site" evidence="7">
    <location>
        <position position="117"/>
    </location>
    <ligand>
        <name>Zn(2+)</name>
        <dbReference type="ChEBI" id="CHEBI:29105"/>
    </ligand>
</feature>
<dbReference type="SUPFAM" id="SSF46785">
    <property type="entry name" value="Winged helix' DNA-binding domain"/>
    <property type="match status" value="1"/>
</dbReference>
<dbReference type="RefSeq" id="WP_074254860.1">
    <property type="nucleotide sequence ID" value="NZ_FSRL01000001.1"/>
</dbReference>
<dbReference type="GO" id="GO:0005829">
    <property type="term" value="C:cytosol"/>
    <property type="evidence" value="ECO:0007669"/>
    <property type="project" value="TreeGrafter"/>
</dbReference>
<reference evidence="9" key="1">
    <citation type="submission" date="2016-11" db="EMBL/GenBank/DDBJ databases">
        <authorList>
            <person name="Varghese N."/>
            <person name="Submissions S."/>
        </authorList>
    </citation>
    <scope>NUCLEOTIDE SEQUENCE [LARGE SCALE GENOMIC DNA]</scope>
    <source>
        <strain evidence="9">DSM 29440</strain>
    </source>
</reference>
<comment type="cofactor">
    <cofactor evidence="7">
        <name>Zn(2+)</name>
        <dbReference type="ChEBI" id="CHEBI:29105"/>
    </cofactor>
    <text evidence="7">Binds 1 zinc ion per subunit.</text>
</comment>
<keyword evidence="3 7" id="KW-0862">Zinc</keyword>
<keyword evidence="2" id="KW-0678">Repressor</keyword>
<evidence type="ECO:0000313" key="8">
    <source>
        <dbReference type="EMBL" id="SIN81727.1"/>
    </source>
</evidence>
<dbReference type="GO" id="GO:1900376">
    <property type="term" value="P:regulation of secondary metabolite biosynthetic process"/>
    <property type="evidence" value="ECO:0007669"/>
    <property type="project" value="TreeGrafter"/>
</dbReference>
<name>A0A1N6EFQ6_9RHOB</name>
<evidence type="ECO:0000256" key="5">
    <source>
        <dbReference type="ARBA" id="ARBA00023125"/>
    </source>
</evidence>
<dbReference type="InterPro" id="IPR002481">
    <property type="entry name" value="FUR"/>
</dbReference>
<dbReference type="Gene3D" id="3.30.1490.190">
    <property type="match status" value="1"/>
</dbReference>
<dbReference type="GO" id="GO:0008270">
    <property type="term" value="F:zinc ion binding"/>
    <property type="evidence" value="ECO:0007669"/>
    <property type="project" value="TreeGrafter"/>
</dbReference>
<dbReference type="PANTHER" id="PTHR33202">
    <property type="entry name" value="ZINC UPTAKE REGULATION PROTEIN"/>
    <property type="match status" value="1"/>
</dbReference>
<feature type="binding site" evidence="7">
    <location>
        <position position="152"/>
    </location>
    <ligand>
        <name>Zn(2+)</name>
        <dbReference type="ChEBI" id="CHEBI:29105"/>
    </ligand>
</feature>
<dbReference type="Proteomes" id="UP000184932">
    <property type="component" value="Unassembled WGS sequence"/>
</dbReference>
<gene>
    <name evidence="8" type="ORF">SAMN05444002_0707</name>
</gene>
<dbReference type="STRING" id="1217970.SAMN05444002_0707"/>
<evidence type="ECO:0000256" key="6">
    <source>
        <dbReference type="ARBA" id="ARBA00023163"/>
    </source>
</evidence>
<protein>
    <submittedName>
        <fullName evidence="8">Fur family transcriptional regulator, zinc uptake regulator</fullName>
    </submittedName>
</protein>
<evidence type="ECO:0000256" key="4">
    <source>
        <dbReference type="ARBA" id="ARBA00023015"/>
    </source>
</evidence>
<dbReference type="OrthoDB" id="9801127at2"/>
<dbReference type="InterPro" id="IPR043135">
    <property type="entry name" value="Fur_C"/>
</dbReference>
<dbReference type="GO" id="GO:0000976">
    <property type="term" value="F:transcription cis-regulatory region binding"/>
    <property type="evidence" value="ECO:0007669"/>
    <property type="project" value="TreeGrafter"/>
</dbReference>
<keyword evidence="9" id="KW-1185">Reference proteome</keyword>
<comment type="similarity">
    <text evidence="1">Belongs to the Fur family.</text>
</comment>
<dbReference type="EMBL" id="FSRL01000001">
    <property type="protein sequence ID" value="SIN81727.1"/>
    <property type="molecule type" value="Genomic_DNA"/>
</dbReference>
<dbReference type="Pfam" id="PF01475">
    <property type="entry name" value="FUR"/>
    <property type="match status" value="1"/>
</dbReference>
<evidence type="ECO:0000256" key="1">
    <source>
        <dbReference type="ARBA" id="ARBA00007957"/>
    </source>
</evidence>
<evidence type="ECO:0000256" key="3">
    <source>
        <dbReference type="ARBA" id="ARBA00022833"/>
    </source>
</evidence>
<sequence length="161" mass="16998">MSDPTGFAPHDHRACVSTALAAAEAACAARGARLTPLRRRALEILLESHKAIGAYDLLERLAAEGLGDKPPVAYRALNFLTEHGFAHRIERLNAYIACAHPEAGVGHGAAFLICRDCGRVAESLSEKTPLGKDAREAGFTVEDAVIEARGLCPQCQPGSAA</sequence>
<accession>A0A1N6EFQ6</accession>
<dbReference type="GO" id="GO:0045892">
    <property type="term" value="P:negative regulation of DNA-templated transcription"/>
    <property type="evidence" value="ECO:0007669"/>
    <property type="project" value="TreeGrafter"/>
</dbReference>
<dbReference type="PANTHER" id="PTHR33202:SF6">
    <property type="entry name" value="ZINC UPTAKE REGULATION PROTEIN"/>
    <property type="match status" value="1"/>
</dbReference>
<keyword evidence="4" id="KW-0805">Transcription regulation</keyword>
<dbReference type="InterPro" id="IPR036390">
    <property type="entry name" value="WH_DNA-bd_sf"/>
</dbReference>
<keyword evidence="5" id="KW-0238">DNA-binding</keyword>
<evidence type="ECO:0000256" key="2">
    <source>
        <dbReference type="ARBA" id="ARBA00022491"/>
    </source>
</evidence>
<feature type="binding site" evidence="7">
    <location>
        <position position="114"/>
    </location>
    <ligand>
        <name>Zn(2+)</name>
        <dbReference type="ChEBI" id="CHEBI:29105"/>
    </ligand>
</feature>
<feature type="binding site" evidence="7">
    <location>
        <position position="155"/>
    </location>
    <ligand>
        <name>Zn(2+)</name>
        <dbReference type="ChEBI" id="CHEBI:29105"/>
    </ligand>
</feature>
<dbReference type="AlphaFoldDB" id="A0A1N6EFQ6"/>
<organism evidence="8 9">
    <name type="scientific">Vannielia litorea</name>
    <dbReference type="NCBI Taxonomy" id="1217970"/>
    <lineage>
        <taxon>Bacteria</taxon>
        <taxon>Pseudomonadati</taxon>
        <taxon>Pseudomonadota</taxon>
        <taxon>Alphaproteobacteria</taxon>
        <taxon>Rhodobacterales</taxon>
        <taxon>Paracoccaceae</taxon>
        <taxon>Vannielia</taxon>
    </lineage>
</organism>
<evidence type="ECO:0000256" key="7">
    <source>
        <dbReference type="PIRSR" id="PIRSR602481-1"/>
    </source>
</evidence>